<dbReference type="Gene3D" id="3.40.50.300">
    <property type="entry name" value="P-loop containing nucleotide triphosphate hydrolases"/>
    <property type="match status" value="1"/>
</dbReference>
<accession>A0A3B0TIP1</accession>
<reference evidence="1" key="1">
    <citation type="submission" date="2018-06" db="EMBL/GenBank/DDBJ databases">
        <authorList>
            <person name="Zhirakovskaya E."/>
        </authorList>
    </citation>
    <scope>NUCLEOTIDE SEQUENCE</scope>
</reference>
<name>A0A3B0TIP1_9ZZZZ</name>
<sequence length="354" mass="40347">MEAIGKKEKLTRQTGTFCPHIRDVNIQHQSNLHDACSELHHSLNANLGKFFAIAKKIARTTERTTQMLFDDAKSFTSSPAKAVTIFGMSGVGKTRISNLLRKNNWFHYSIDYRIGTRYMGEFITDNLKREAMKVEFLSTLLRSDSIDISTNLRFENLEPLSTYLGAPGNSDQGGLSLKEYQKRQEQHRIAEIAALKDVPHFIERAKNLYGYENFITDTGGSMIEVVTPDENDPSIKALTSSTLMLYIRGTDADTDALIERYKNAPKPMYYRPALLVEKWAQFKKLNQIDNDNEVDPVSFAVWGFEEILIDRLPRYQALADRFGYTVDASDLRTVRDANDFEQLMCKAIESRAKT</sequence>
<organism evidence="1">
    <name type="scientific">hydrothermal vent metagenome</name>
    <dbReference type="NCBI Taxonomy" id="652676"/>
    <lineage>
        <taxon>unclassified sequences</taxon>
        <taxon>metagenomes</taxon>
        <taxon>ecological metagenomes</taxon>
    </lineage>
</organism>
<dbReference type="EMBL" id="UOEQ01000152">
    <property type="protein sequence ID" value="VAW17818.1"/>
    <property type="molecule type" value="Genomic_DNA"/>
</dbReference>
<dbReference type="SUPFAM" id="SSF52540">
    <property type="entry name" value="P-loop containing nucleoside triphosphate hydrolases"/>
    <property type="match status" value="1"/>
</dbReference>
<evidence type="ECO:0000313" key="1">
    <source>
        <dbReference type="EMBL" id="VAW17818.1"/>
    </source>
</evidence>
<gene>
    <name evidence="1" type="ORF">MNBD_ALPHA11-376</name>
</gene>
<protein>
    <submittedName>
        <fullName evidence="1">ATPases of the AAA+ class</fullName>
    </submittedName>
</protein>
<dbReference type="InterPro" id="IPR027417">
    <property type="entry name" value="P-loop_NTPase"/>
</dbReference>
<dbReference type="AlphaFoldDB" id="A0A3B0TIP1"/>
<proteinExistence type="predicted"/>